<evidence type="ECO:0000256" key="1">
    <source>
        <dbReference type="SAM" id="MobiDB-lite"/>
    </source>
</evidence>
<protein>
    <submittedName>
        <fullName evidence="2">Uncharacterized protein</fullName>
    </submittedName>
</protein>
<sequence>MVFDPEYERYQTLEGYDRISQYYLRPGDYNTDDEVDSDDESDDDGDDSIESND</sequence>
<proteinExistence type="predicted"/>
<accession>A0ABD3MR22</accession>
<dbReference type="AlphaFoldDB" id="A0ABD3MR22"/>
<name>A0ABD3MR22_9STRA</name>
<feature type="compositionally biased region" description="Acidic residues" evidence="1">
    <location>
        <begin position="30"/>
        <end position="53"/>
    </location>
</feature>
<keyword evidence="3" id="KW-1185">Reference proteome</keyword>
<gene>
    <name evidence="2" type="ORF">ACHAWU_007465</name>
</gene>
<organism evidence="2 3">
    <name type="scientific">Discostella pseudostelligera</name>
    <dbReference type="NCBI Taxonomy" id="259834"/>
    <lineage>
        <taxon>Eukaryota</taxon>
        <taxon>Sar</taxon>
        <taxon>Stramenopiles</taxon>
        <taxon>Ochrophyta</taxon>
        <taxon>Bacillariophyta</taxon>
        <taxon>Coscinodiscophyceae</taxon>
        <taxon>Thalassiosirophycidae</taxon>
        <taxon>Stephanodiscales</taxon>
        <taxon>Stephanodiscaceae</taxon>
        <taxon>Discostella</taxon>
    </lineage>
</organism>
<feature type="region of interest" description="Disordered" evidence="1">
    <location>
        <begin position="24"/>
        <end position="53"/>
    </location>
</feature>
<evidence type="ECO:0000313" key="3">
    <source>
        <dbReference type="Proteomes" id="UP001530293"/>
    </source>
</evidence>
<dbReference type="Proteomes" id="UP001530293">
    <property type="component" value="Unassembled WGS sequence"/>
</dbReference>
<reference evidence="2 3" key="1">
    <citation type="submission" date="2024-10" db="EMBL/GenBank/DDBJ databases">
        <title>Updated reference genomes for cyclostephanoid diatoms.</title>
        <authorList>
            <person name="Roberts W.R."/>
            <person name="Alverson A.J."/>
        </authorList>
    </citation>
    <scope>NUCLEOTIDE SEQUENCE [LARGE SCALE GENOMIC DNA]</scope>
    <source>
        <strain evidence="2 3">AJA232-27</strain>
    </source>
</reference>
<dbReference type="EMBL" id="JALLBG020000085">
    <property type="protein sequence ID" value="KAL3766430.1"/>
    <property type="molecule type" value="Genomic_DNA"/>
</dbReference>
<evidence type="ECO:0000313" key="2">
    <source>
        <dbReference type="EMBL" id="KAL3766430.1"/>
    </source>
</evidence>
<comment type="caution">
    <text evidence="2">The sequence shown here is derived from an EMBL/GenBank/DDBJ whole genome shotgun (WGS) entry which is preliminary data.</text>
</comment>